<evidence type="ECO:0000313" key="2">
    <source>
        <dbReference type="Proteomes" id="UP000789920"/>
    </source>
</evidence>
<protein>
    <submittedName>
        <fullName evidence="1">9342_t:CDS:1</fullName>
    </submittedName>
</protein>
<dbReference type="EMBL" id="CAJVQC010138684">
    <property type="protein sequence ID" value="CAG8843514.1"/>
    <property type="molecule type" value="Genomic_DNA"/>
</dbReference>
<comment type="caution">
    <text evidence="1">The sequence shown here is derived from an EMBL/GenBank/DDBJ whole genome shotgun (WGS) entry which is preliminary data.</text>
</comment>
<feature type="non-terminal residue" evidence="1">
    <location>
        <position position="107"/>
    </location>
</feature>
<gene>
    <name evidence="1" type="ORF">RPERSI_LOCUS32798</name>
</gene>
<accession>A0ACA9SN30</accession>
<name>A0ACA9SN30_9GLOM</name>
<dbReference type="Proteomes" id="UP000789920">
    <property type="component" value="Unassembled WGS sequence"/>
</dbReference>
<organism evidence="1 2">
    <name type="scientific">Racocetra persica</name>
    <dbReference type="NCBI Taxonomy" id="160502"/>
    <lineage>
        <taxon>Eukaryota</taxon>
        <taxon>Fungi</taxon>
        <taxon>Fungi incertae sedis</taxon>
        <taxon>Mucoromycota</taxon>
        <taxon>Glomeromycotina</taxon>
        <taxon>Glomeromycetes</taxon>
        <taxon>Diversisporales</taxon>
        <taxon>Gigasporaceae</taxon>
        <taxon>Racocetra</taxon>
    </lineage>
</organism>
<reference evidence="1" key="1">
    <citation type="submission" date="2021-06" db="EMBL/GenBank/DDBJ databases">
        <authorList>
            <person name="Kallberg Y."/>
            <person name="Tangrot J."/>
            <person name="Rosling A."/>
        </authorList>
    </citation>
    <scope>NUCLEOTIDE SEQUENCE</scope>
    <source>
        <strain evidence="1">MA461A</strain>
    </source>
</reference>
<proteinExistence type="predicted"/>
<evidence type="ECO:0000313" key="1">
    <source>
        <dbReference type="EMBL" id="CAG8843514.1"/>
    </source>
</evidence>
<keyword evidence="2" id="KW-1185">Reference proteome</keyword>
<sequence length="107" mass="11864">FNTFTNSIGNVSDPFLIALIHTLAGFQELTSEQTIVNRQGNLIPDYAAFKILPSNLHDVLAMLASDPTKETTALKQQLDRVALAIFFVCFSCEDQMLKKFTELSAPL</sequence>
<feature type="non-terminal residue" evidence="1">
    <location>
        <position position="1"/>
    </location>
</feature>